<evidence type="ECO:0000313" key="3">
    <source>
        <dbReference type="Proteomes" id="UP001257659"/>
    </source>
</evidence>
<dbReference type="InterPro" id="IPR052022">
    <property type="entry name" value="26kDa_periplasmic_antigen"/>
</dbReference>
<keyword evidence="1" id="KW-0732">Signal</keyword>
<proteinExistence type="predicted"/>
<dbReference type="InterPro" id="IPR007497">
    <property type="entry name" value="SIMPL/DUF541"/>
</dbReference>
<gene>
    <name evidence="2" type="ORF">GGR31_001778</name>
</gene>
<evidence type="ECO:0008006" key="4">
    <source>
        <dbReference type="Google" id="ProtNLM"/>
    </source>
</evidence>
<dbReference type="Gene3D" id="3.30.110.170">
    <property type="entry name" value="Protein of unknown function (DUF541), domain 1"/>
    <property type="match status" value="1"/>
</dbReference>
<accession>A0ABU1K743</accession>
<sequence length="226" mass="25184">MKKLILLFTICVATVSYAQKMPKGVSVEGEGTVRVVPDQVLINVRAEHEGNSATEVKELTDSDINEVIKFLKSKGIKSKNIQTEYIQLGKSYNYQTKKYNYRSYQSLSVLLEDIEDYEMIMDGLMASGINNISNVNFQSSSADELEAEARKKAIENAKMKAQEYADALGQPLGEAYFVSEIQNQAYQPVMMNAKMDASAVESSSRETIAVGEMEITVKINVGFFLK</sequence>
<organism evidence="2 3">
    <name type="scientific">Mesonia maritima</name>
    <dbReference type="NCBI Taxonomy" id="1793873"/>
    <lineage>
        <taxon>Bacteria</taxon>
        <taxon>Pseudomonadati</taxon>
        <taxon>Bacteroidota</taxon>
        <taxon>Flavobacteriia</taxon>
        <taxon>Flavobacteriales</taxon>
        <taxon>Flavobacteriaceae</taxon>
        <taxon>Mesonia</taxon>
    </lineage>
</organism>
<dbReference type="Proteomes" id="UP001257659">
    <property type="component" value="Unassembled WGS sequence"/>
</dbReference>
<reference evidence="2 3" key="1">
    <citation type="submission" date="2023-07" db="EMBL/GenBank/DDBJ databases">
        <title>Genomic Encyclopedia of Type Strains, Phase IV (KMG-IV): sequencing the most valuable type-strain genomes for metagenomic binning, comparative biology and taxonomic classification.</title>
        <authorList>
            <person name="Goeker M."/>
        </authorList>
    </citation>
    <scope>NUCLEOTIDE SEQUENCE [LARGE SCALE GENOMIC DNA]</scope>
    <source>
        <strain evidence="2 3">DSM 102814</strain>
    </source>
</reference>
<dbReference type="Gene3D" id="3.30.70.2970">
    <property type="entry name" value="Protein of unknown function (DUF541), domain 2"/>
    <property type="match status" value="1"/>
</dbReference>
<keyword evidence="3" id="KW-1185">Reference proteome</keyword>
<dbReference type="PANTHER" id="PTHR34387">
    <property type="entry name" value="SLR1258 PROTEIN"/>
    <property type="match status" value="1"/>
</dbReference>
<dbReference type="Pfam" id="PF04402">
    <property type="entry name" value="SIMPL"/>
    <property type="match status" value="1"/>
</dbReference>
<dbReference type="PANTHER" id="PTHR34387:SF1">
    <property type="entry name" value="PERIPLASMIC IMMUNOGENIC PROTEIN"/>
    <property type="match status" value="1"/>
</dbReference>
<evidence type="ECO:0000313" key="2">
    <source>
        <dbReference type="EMBL" id="MDR6301131.1"/>
    </source>
</evidence>
<name>A0ABU1K743_9FLAO</name>
<feature type="chain" id="PRO_5045331179" description="SIMPL domain-containing protein" evidence="1">
    <location>
        <begin position="19"/>
        <end position="226"/>
    </location>
</feature>
<protein>
    <recommendedName>
        <fullName evidence="4">SIMPL domain-containing protein</fullName>
    </recommendedName>
</protein>
<feature type="signal peptide" evidence="1">
    <location>
        <begin position="1"/>
        <end position="18"/>
    </location>
</feature>
<dbReference type="EMBL" id="JAVDQA010000004">
    <property type="protein sequence ID" value="MDR6301131.1"/>
    <property type="molecule type" value="Genomic_DNA"/>
</dbReference>
<comment type="caution">
    <text evidence="2">The sequence shown here is derived from an EMBL/GenBank/DDBJ whole genome shotgun (WGS) entry which is preliminary data.</text>
</comment>
<dbReference type="RefSeq" id="WP_309728204.1">
    <property type="nucleotide sequence ID" value="NZ_JAVDQA010000004.1"/>
</dbReference>
<evidence type="ECO:0000256" key="1">
    <source>
        <dbReference type="SAM" id="SignalP"/>
    </source>
</evidence>